<evidence type="ECO:0000313" key="2">
    <source>
        <dbReference type="EMBL" id="EEE59573.1"/>
    </source>
</evidence>
<accession>B9F9X5</accession>
<feature type="region of interest" description="Disordered" evidence="1">
    <location>
        <begin position="1"/>
        <end position="24"/>
    </location>
</feature>
<dbReference type="Proteomes" id="UP000007752">
    <property type="component" value="Chromosome 3"/>
</dbReference>
<sequence>MWRSGSASGAAQRRSVKGADDGEAKRQRLLWGGVEISLEGDDDPCDSGRWVEDEFFLKQDEEEERLGKDRENSN</sequence>
<gene>
    <name evidence="2" type="ORF">OsJ_11869</name>
</gene>
<reference evidence="2" key="2">
    <citation type="submission" date="2008-12" db="EMBL/GenBank/DDBJ databases">
        <title>Improved gene annotation of the rice (Oryza sativa) genomes.</title>
        <authorList>
            <person name="Wang J."/>
            <person name="Li R."/>
            <person name="Fan W."/>
            <person name="Huang Q."/>
            <person name="Zhang J."/>
            <person name="Zhou Y."/>
            <person name="Hu Y."/>
            <person name="Zi S."/>
            <person name="Li J."/>
            <person name="Ni P."/>
            <person name="Zheng H."/>
            <person name="Zhang Y."/>
            <person name="Zhao M."/>
            <person name="Hao Q."/>
            <person name="McDermott J."/>
            <person name="Samudrala R."/>
            <person name="Kristiansen K."/>
            <person name="Wong G.K.-S."/>
        </authorList>
    </citation>
    <scope>NUCLEOTIDE SEQUENCE</scope>
</reference>
<evidence type="ECO:0000256" key="1">
    <source>
        <dbReference type="SAM" id="MobiDB-lite"/>
    </source>
</evidence>
<protein>
    <submittedName>
        <fullName evidence="2">Uncharacterized protein</fullName>
    </submittedName>
</protein>
<dbReference type="EMBL" id="CM000140">
    <property type="protein sequence ID" value="EEE59573.1"/>
    <property type="molecule type" value="Genomic_DNA"/>
</dbReference>
<reference evidence="2" key="1">
    <citation type="journal article" date="2005" name="PLoS Biol.">
        <title>The genomes of Oryza sativa: a history of duplications.</title>
        <authorList>
            <person name="Yu J."/>
            <person name="Wang J."/>
            <person name="Lin W."/>
            <person name="Li S."/>
            <person name="Li H."/>
            <person name="Zhou J."/>
            <person name="Ni P."/>
            <person name="Dong W."/>
            <person name="Hu S."/>
            <person name="Zeng C."/>
            <person name="Zhang J."/>
            <person name="Zhang Y."/>
            <person name="Li R."/>
            <person name="Xu Z."/>
            <person name="Li S."/>
            <person name="Li X."/>
            <person name="Zheng H."/>
            <person name="Cong L."/>
            <person name="Lin L."/>
            <person name="Yin J."/>
            <person name="Geng J."/>
            <person name="Li G."/>
            <person name="Shi J."/>
            <person name="Liu J."/>
            <person name="Lv H."/>
            <person name="Li J."/>
            <person name="Wang J."/>
            <person name="Deng Y."/>
            <person name="Ran L."/>
            <person name="Shi X."/>
            <person name="Wang X."/>
            <person name="Wu Q."/>
            <person name="Li C."/>
            <person name="Ren X."/>
            <person name="Wang J."/>
            <person name="Wang X."/>
            <person name="Li D."/>
            <person name="Liu D."/>
            <person name="Zhang X."/>
            <person name="Ji Z."/>
            <person name="Zhao W."/>
            <person name="Sun Y."/>
            <person name="Zhang Z."/>
            <person name="Bao J."/>
            <person name="Han Y."/>
            <person name="Dong L."/>
            <person name="Ji J."/>
            <person name="Chen P."/>
            <person name="Wu S."/>
            <person name="Liu J."/>
            <person name="Xiao Y."/>
            <person name="Bu D."/>
            <person name="Tan J."/>
            <person name="Yang L."/>
            <person name="Ye C."/>
            <person name="Zhang J."/>
            <person name="Xu J."/>
            <person name="Zhou Y."/>
            <person name="Yu Y."/>
            <person name="Zhang B."/>
            <person name="Zhuang S."/>
            <person name="Wei H."/>
            <person name="Liu B."/>
            <person name="Lei M."/>
            <person name="Yu H."/>
            <person name="Li Y."/>
            <person name="Xu H."/>
            <person name="Wei S."/>
            <person name="He X."/>
            <person name="Fang L."/>
            <person name="Zhang Z."/>
            <person name="Zhang Y."/>
            <person name="Huang X."/>
            <person name="Su Z."/>
            <person name="Tong W."/>
            <person name="Li J."/>
            <person name="Tong Z."/>
            <person name="Li S."/>
            <person name="Ye J."/>
            <person name="Wang L."/>
            <person name="Fang L."/>
            <person name="Lei T."/>
            <person name="Chen C."/>
            <person name="Chen H."/>
            <person name="Xu Z."/>
            <person name="Li H."/>
            <person name="Huang H."/>
            <person name="Zhang F."/>
            <person name="Xu H."/>
            <person name="Li N."/>
            <person name="Zhao C."/>
            <person name="Li S."/>
            <person name="Dong L."/>
            <person name="Huang Y."/>
            <person name="Li L."/>
            <person name="Xi Y."/>
            <person name="Qi Q."/>
            <person name="Li W."/>
            <person name="Zhang B."/>
            <person name="Hu W."/>
            <person name="Zhang Y."/>
            <person name="Tian X."/>
            <person name="Jiao Y."/>
            <person name="Liang X."/>
            <person name="Jin J."/>
            <person name="Gao L."/>
            <person name="Zheng W."/>
            <person name="Hao B."/>
            <person name="Liu S."/>
            <person name="Wang W."/>
            <person name="Yuan L."/>
            <person name="Cao M."/>
            <person name="McDermott J."/>
            <person name="Samudrala R."/>
            <person name="Wang J."/>
            <person name="Wong G.K."/>
            <person name="Yang H."/>
        </authorList>
    </citation>
    <scope>NUCLEOTIDE SEQUENCE [LARGE SCALE GENOMIC DNA]</scope>
</reference>
<proteinExistence type="predicted"/>
<dbReference type="AlphaFoldDB" id="B9F9X5"/>
<organism evidence="2">
    <name type="scientific">Oryza sativa subsp. japonica</name>
    <name type="common">Rice</name>
    <dbReference type="NCBI Taxonomy" id="39947"/>
    <lineage>
        <taxon>Eukaryota</taxon>
        <taxon>Viridiplantae</taxon>
        <taxon>Streptophyta</taxon>
        <taxon>Embryophyta</taxon>
        <taxon>Tracheophyta</taxon>
        <taxon>Spermatophyta</taxon>
        <taxon>Magnoliopsida</taxon>
        <taxon>Liliopsida</taxon>
        <taxon>Poales</taxon>
        <taxon>Poaceae</taxon>
        <taxon>BOP clade</taxon>
        <taxon>Oryzoideae</taxon>
        <taxon>Oryzeae</taxon>
        <taxon>Oryzinae</taxon>
        <taxon>Oryza</taxon>
        <taxon>Oryza sativa</taxon>
    </lineage>
</organism>
<feature type="compositionally biased region" description="Low complexity" evidence="1">
    <location>
        <begin position="1"/>
        <end position="13"/>
    </location>
</feature>
<name>B9F9X5_ORYSJ</name>